<evidence type="ECO:0000313" key="2">
    <source>
        <dbReference type="Proteomes" id="UP000664601"/>
    </source>
</evidence>
<accession>A0ABS3L8S5</accession>
<keyword evidence="2" id="KW-1185">Reference proteome</keyword>
<dbReference type="RefSeq" id="WP_207672406.1">
    <property type="nucleotide sequence ID" value="NZ_JAFREM010000008.1"/>
</dbReference>
<organism evidence="1 2">
    <name type="scientific">Candidatus Enterococcus moelleringii</name>
    <dbReference type="NCBI Taxonomy" id="2815325"/>
    <lineage>
        <taxon>Bacteria</taxon>
        <taxon>Bacillati</taxon>
        <taxon>Bacillota</taxon>
        <taxon>Bacilli</taxon>
        <taxon>Lactobacillales</taxon>
        <taxon>Enterococcaceae</taxon>
        <taxon>Enterococcus</taxon>
    </lineage>
</organism>
<dbReference type="EMBL" id="JAFREM010000008">
    <property type="protein sequence ID" value="MBO1305463.1"/>
    <property type="molecule type" value="Genomic_DNA"/>
</dbReference>
<name>A0ABS3L8S5_9ENTE</name>
<evidence type="ECO:0000313" key="1">
    <source>
        <dbReference type="EMBL" id="MBO1305463.1"/>
    </source>
</evidence>
<gene>
    <name evidence="1" type="ORF">JZO70_04785</name>
</gene>
<evidence type="ECO:0008006" key="3">
    <source>
        <dbReference type="Google" id="ProtNLM"/>
    </source>
</evidence>
<reference evidence="1 2" key="1">
    <citation type="submission" date="2021-03" db="EMBL/GenBank/DDBJ databases">
        <title>Enterococcal diversity collection.</title>
        <authorList>
            <person name="Gilmore M.S."/>
            <person name="Schwartzman J."/>
            <person name="Van Tyne D."/>
            <person name="Martin M."/>
            <person name="Earl A.M."/>
            <person name="Manson A.L."/>
            <person name="Straub T."/>
            <person name="Salamzade R."/>
            <person name="Saavedra J."/>
            <person name="Lebreton F."/>
            <person name="Prichula J."/>
            <person name="Schaufler K."/>
            <person name="Gaca A."/>
            <person name="Sgardioli B."/>
            <person name="Wagenaar J."/>
            <person name="Strong T."/>
        </authorList>
    </citation>
    <scope>NUCLEOTIDE SEQUENCE [LARGE SCALE GENOMIC DNA]</scope>
    <source>
        <strain evidence="1 2">669A</strain>
    </source>
</reference>
<proteinExistence type="predicted"/>
<protein>
    <recommendedName>
        <fullName evidence="3">TPR repeat-containing protein</fullName>
    </recommendedName>
</protein>
<sequence>MSNLDFPGNYDYYLRSGQKALEDHRPKDGIVQLEAAYQIKQEPIVNWLIATTAFELGDYKKSLSYIVELPDFYMEEENRAELYLQNLLMSKQYLSARKLLWEIQKLGKLDKDKVQSFEQLIDMQEAFYQQTQKSMILEIKQEMAELPHASAVYQLQIVQRVKELPQADLIEVSNQLMVNPKVSPLVRNFLFEELVNTGTKDLLSILAIDGSIHTLSPEKIGISASNPLKNDILNGLEEILENKDPVLLTSLMEEAKVELALLYPLYEQYENSRFWVNSYLSEYLNQEYPLNEKVEEIRKKIKQEINGFYQG</sequence>
<comment type="caution">
    <text evidence="1">The sequence shown here is derived from an EMBL/GenBank/DDBJ whole genome shotgun (WGS) entry which is preliminary data.</text>
</comment>
<dbReference type="Proteomes" id="UP000664601">
    <property type="component" value="Unassembled WGS sequence"/>
</dbReference>